<sequence>MPLTAAPLTGCFADWMLRRAPARCLTHAAVSNQVRAGYGFSRIPNDNHSPLGVGPGWRLINRR</sequence>
<evidence type="ECO:0000313" key="1">
    <source>
        <dbReference type="EMBL" id="CAD72925.1"/>
    </source>
</evidence>
<reference evidence="1 2" key="1">
    <citation type="journal article" date="2003" name="Proc. Natl. Acad. Sci. U.S.A.">
        <title>Complete genome sequence of the marine planctomycete Pirellula sp. strain 1.</title>
        <authorList>
            <person name="Gloeckner F.O."/>
            <person name="Kube M."/>
            <person name="Bauer M."/>
            <person name="Teeling H."/>
            <person name="Lombardot T."/>
            <person name="Ludwig W."/>
            <person name="Gade D."/>
            <person name="Beck A."/>
            <person name="Borzym K."/>
            <person name="Heitmann K."/>
            <person name="Rabus R."/>
            <person name="Schlesner H."/>
            <person name="Amann R."/>
            <person name="Reinhardt R."/>
        </authorList>
    </citation>
    <scope>NUCLEOTIDE SEQUENCE [LARGE SCALE GENOMIC DNA]</scope>
    <source>
        <strain evidence="2">DSM 10527 / NCIMB 13988 / SH1</strain>
    </source>
</reference>
<protein>
    <submittedName>
        <fullName evidence="1">Uncharacterized protein</fullName>
    </submittedName>
</protein>
<dbReference type="Proteomes" id="UP000001025">
    <property type="component" value="Chromosome"/>
</dbReference>
<proteinExistence type="predicted"/>
<dbReference type="KEGG" id="rba:RB2957"/>
<gene>
    <name evidence="1" type="ordered locus">RB2957</name>
</gene>
<evidence type="ECO:0000313" key="2">
    <source>
        <dbReference type="Proteomes" id="UP000001025"/>
    </source>
</evidence>
<dbReference type="STRING" id="243090.RB2957"/>
<name>Q7UV02_RHOBA</name>
<organism evidence="1 2">
    <name type="scientific">Rhodopirellula baltica (strain DSM 10527 / NCIMB 13988 / SH1)</name>
    <dbReference type="NCBI Taxonomy" id="243090"/>
    <lineage>
        <taxon>Bacteria</taxon>
        <taxon>Pseudomonadati</taxon>
        <taxon>Planctomycetota</taxon>
        <taxon>Planctomycetia</taxon>
        <taxon>Pirellulales</taxon>
        <taxon>Pirellulaceae</taxon>
        <taxon>Rhodopirellula</taxon>
    </lineage>
</organism>
<dbReference type="EnsemblBacteria" id="CAD72925">
    <property type="protein sequence ID" value="CAD72925"/>
    <property type="gene ID" value="RB2957"/>
</dbReference>
<accession>Q7UV02</accession>
<dbReference type="EMBL" id="BX294138">
    <property type="protein sequence ID" value="CAD72925.1"/>
    <property type="molecule type" value="Genomic_DNA"/>
</dbReference>
<dbReference type="InParanoid" id="Q7UV02"/>
<dbReference type="HOGENOM" id="CLU_2882936_0_0_0"/>
<dbReference type="AlphaFoldDB" id="Q7UV02"/>
<keyword evidence="2" id="KW-1185">Reference proteome</keyword>